<evidence type="ECO:0000313" key="1">
    <source>
        <dbReference type="EMBL" id="XCM38003.1"/>
    </source>
</evidence>
<protein>
    <submittedName>
        <fullName evidence="1">Uncharacterized protein</fullName>
    </submittedName>
</protein>
<proteinExistence type="predicted"/>
<name>A0AAU8JFK4_9CYAN</name>
<gene>
    <name evidence="1" type="ORF">ABWT76_000822</name>
</gene>
<dbReference type="AlphaFoldDB" id="A0AAU8JFK4"/>
<dbReference type="RefSeq" id="WP_255353221.1">
    <property type="nucleotide sequence ID" value="NZ_CP159837.1"/>
</dbReference>
<reference evidence="1" key="1">
    <citation type="submission" date="2024-07" db="EMBL/GenBank/DDBJ databases">
        <authorList>
            <person name="Kim Y.J."/>
            <person name="Jeong J.Y."/>
        </authorList>
    </citation>
    <scope>NUCLEOTIDE SEQUENCE</scope>
    <source>
        <strain evidence="1">GIHE-MW2</strain>
    </source>
</reference>
<sequence>MLRKYRKVVRRDRTTSLYFKKRDAALIGSRGAIASLTTIWLPVG</sequence>
<dbReference type="EMBL" id="CP159837">
    <property type="protein sequence ID" value="XCM38003.1"/>
    <property type="molecule type" value="Genomic_DNA"/>
</dbReference>
<accession>A0AAU8JFK4</accession>
<organism evidence="1">
    <name type="scientific">Planktothricoides raciborskii GIHE-MW2</name>
    <dbReference type="NCBI Taxonomy" id="2792601"/>
    <lineage>
        <taxon>Bacteria</taxon>
        <taxon>Bacillati</taxon>
        <taxon>Cyanobacteriota</taxon>
        <taxon>Cyanophyceae</taxon>
        <taxon>Oscillatoriophycideae</taxon>
        <taxon>Oscillatoriales</taxon>
        <taxon>Oscillatoriaceae</taxon>
        <taxon>Planktothricoides</taxon>
    </lineage>
</organism>